<dbReference type="Proteomes" id="UP000585681">
    <property type="component" value="Unassembled WGS sequence"/>
</dbReference>
<feature type="chain" id="PRO_5032320223" evidence="1">
    <location>
        <begin position="21"/>
        <end position="136"/>
    </location>
</feature>
<reference evidence="3" key="1">
    <citation type="submission" date="2020-08" db="EMBL/GenBank/DDBJ databases">
        <title>Genomic Encyclopedia of Type Strains, Phase IV (KMG-IV): sequencing the most valuable type-strain genomes for metagenomic binning, comparative biology and taxonomic classification.</title>
        <authorList>
            <person name="Goeker M."/>
        </authorList>
    </citation>
    <scope>NUCLEOTIDE SEQUENCE [LARGE SCALE GENOMIC DNA]</scope>
    <source>
        <strain evidence="3">DSM 105040</strain>
    </source>
</reference>
<feature type="domain" description="EF-hand" evidence="2">
    <location>
        <begin position="23"/>
        <end position="58"/>
    </location>
</feature>
<dbReference type="PROSITE" id="PS00018">
    <property type="entry name" value="EF_HAND_1"/>
    <property type="match status" value="3"/>
</dbReference>
<dbReference type="EMBL" id="JACIEQ010000003">
    <property type="protein sequence ID" value="MBB4022896.1"/>
    <property type="molecule type" value="Genomic_DNA"/>
</dbReference>
<sequence length="136" mass="14409">MKYLPIAAALLCLTAGTALAQDRAMTRLATVFDEVDADGNNAISHAEFLSFRAAQWSRLDRNGDGVLSQKDFPRFGTARANGRFAGVAVFDTNADGVVSEAEFVNGPTPAFDQADTDGNGVLTRNEVEAAARNARG</sequence>
<keyword evidence="1" id="KW-0732">Signal</keyword>
<evidence type="ECO:0000313" key="3">
    <source>
        <dbReference type="EMBL" id="MBB4022896.1"/>
    </source>
</evidence>
<dbReference type="AlphaFoldDB" id="A0A840CJE8"/>
<name>A0A840CJE8_9RHOB</name>
<dbReference type="InterPro" id="IPR002048">
    <property type="entry name" value="EF_hand_dom"/>
</dbReference>
<gene>
    <name evidence="3" type="ORF">GGR17_002715</name>
</gene>
<evidence type="ECO:0000259" key="2">
    <source>
        <dbReference type="PROSITE" id="PS50222"/>
    </source>
</evidence>
<dbReference type="InterPro" id="IPR011992">
    <property type="entry name" value="EF-hand-dom_pair"/>
</dbReference>
<dbReference type="Gene3D" id="1.10.238.10">
    <property type="entry name" value="EF-hand"/>
    <property type="match status" value="2"/>
</dbReference>
<dbReference type="SMART" id="SM00054">
    <property type="entry name" value="EFh"/>
    <property type="match status" value="2"/>
</dbReference>
<protein>
    <submittedName>
        <fullName evidence="3">Ca2+-binding EF-hand superfamily protein</fullName>
    </submittedName>
</protein>
<dbReference type="GO" id="GO:0005509">
    <property type="term" value="F:calcium ion binding"/>
    <property type="evidence" value="ECO:0007669"/>
    <property type="project" value="InterPro"/>
</dbReference>
<dbReference type="SUPFAM" id="SSF47473">
    <property type="entry name" value="EF-hand"/>
    <property type="match status" value="1"/>
</dbReference>
<dbReference type="RefSeq" id="WP_054540021.1">
    <property type="nucleotide sequence ID" value="NZ_JACIEQ010000003.1"/>
</dbReference>
<keyword evidence="4" id="KW-1185">Reference proteome</keyword>
<comment type="caution">
    <text evidence="3">The sequence shown here is derived from an EMBL/GenBank/DDBJ whole genome shotgun (WGS) entry which is preliminary data.</text>
</comment>
<proteinExistence type="predicted"/>
<evidence type="ECO:0000256" key="1">
    <source>
        <dbReference type="SAM" id="SignalP"/>
    </source>
</evidence>
<organism evidence="3 4">
    <name type="scientific">Actibacterium naphthalenivorans</name>
    <dbReference type="NCBI Taxonomy" id="1614693"/>
    <lineage>
        <taxon>Bacteria</taxon>
        <taxon>Pseudomonadati</taxon>
        <taxon>Pseudomonadota</taxon>
        <taxon>Alphaproteobacteria</taxon>
        <taxon>Rhodobacterales</taxon>
        <taxon>Roseobacteraceae</taxon>
        <taxon>Actibacterium</taxon>
    </lineage>
</organism>
<dbReference type="Pfam" id="PF13202">
    <property type="entry name" value="EF-hand_5"/>
    <property type="match status" value="3"/>
</dbReference>
<evidence type="ECO:0000313" key="4">
    <source>
        <dbReference type="Proteomes" id="UP000585681"/>
    </source>
</evidence>
<dbReference type="PROSITE" id="PS50222">
    <property type="entry name" value="EF_HAND_2"/>
    <property type="match status" value="1"/>
</dbReference>
<feature type="signal peptide" evidence="1">
    <location>
        <begin position="1"/>
        <end position="20"/>
    </location>
</feature>
<dbReference type="InterPro" id="IPR018247">
    <property type="entry name" value="EF_Hand_1_Ca_BS"/>
</dbReference>
<accession>A0A840CJE8</accession>